<name>A0ABQ6IFQ3_9MICO</name>
<accession>A0ABQ6IFQ3</accession>
<comment type="caution">
    <text evidence="9">The sequence shown here is derived from an EMBL/GenBank/DDBJ whole genome shotgun (WGS) entry which is preliminary data.</text>
</comment>
<dbReference type="PROSITE" id="PS50928">
    <property type="entry name" value="ABC_TM1"/>
    <property type="match status" value="1"/>
</dbReference>
<reference evidence="10" key="1">
    <citation type="journal article" date="2019" name="Int. J. Syst. Evol. Microbiol.">
        <title>The Global Catalogue of Microorganisms (GCM) 10K type strain sequencing project: providing services to taxonomists for standard genome sequencing and annotation.</title>
        <authorList>
            <consortium name="The Broad Institute Genomics Platform"/>
            <consortium name="The Broad Institute Genome Sequencing Center for Infectious Disease"/>
            <person name="Wu L."/>
            <person name="Ma J."/>
        </authorList>
    </citation>
    <scope>NUCLEOTIDE SEQUENCE [LARGE SCALE GENOMIC DNA]</scope>
    <source>
        <strain evidence="10">NBRC 112299</strain>
    </source>
</reference>
<feature type="transmembrane region" description="Helical" evidence="7">
    <location>
        <begin position="71"/>
        <end position="94"/>
    </location>
</feature>
<evidence type="ECO:0000259" key="8">
    <source>
        <dbReference type="PROSITE" id="PS50928"/>
    </source>
</evidence>
<dbReference type="Gene3D" id="1.10.3720.10">
    <property type="entry name" value="MetI-like"/>
    <property type="match status" value="1"/>
</dbReference>
<evidence type="ECO:0000256" key="7">
    <source>
        <dbReference type="RuleBase" id="RU363032"/>
    </source>
</evidence>
<dbReference type="CDD" id="cd06261">
    <property type="entry name" value="TM_PBP2"/>
    <property type="match status" value="1"/>
</dbReference>
<keyword evidence="4 7" id="KW-0812">Transmembrane</keyword>
<dbReference type="Proteomes" id="UP001157125">
    <property type="component" value="Unassembled WGS sequence"/>
</dbReference>
<dbReference type="EMBL" id="BSUN01000001">
    <property type="protein sequence ID" value="GMA36551.1"/>
    <property type="molecule type" value="Genomic_DNA"/>
</dbReference>
<evidence type="ECO:0000256" key="1">
    <source>
        <dbReference type="ARBA" id="ARBA00004651"/>
    </source>
</evidence>
<gene>
    <name evidence="9" type="ORF">GCM10025876_27550</name>
</gene>
<dbReference type="InterPro" id="IPR000515">
    <property type="entry name" value="MetI-like"/>
</dbReference>
<protein>
    <submittedName>
        <fullName evidence="9">ABC transporter permease</fullName>
    </submittedName>
</protein>
<feature type="transmembrane region" description="Helical" evidence="7">
    <location>
        <begin position="12"/>
        <end position="32"/>
    </location>
</feature>
<feature type="transmembrane region" description="Helical" evidence="7">
    <location>
        <begin position="182"/>
        <end position="207"/>
    </location>
</feature>
<evidence type="ECO:0000256" key="6">
    <source>
        <dbReference type="ARBA" id="ARBA00023136"/>
    </source>
</evidence>
<keyword evidence="3" id="KW-1003">Cell membrane</keyword>
<feature type="domain" description="ABC transmembrane type-1" evidence="8">
    <location>
        <begin position="71"/>
        <end position="261"/>
    </location>
</feature>
<dbReference type="SUPFAM" id="SSF161098">
    <property type="entry name" value="MetI-like"/>
    <property type="match status" value="1"/>
</dbReference>
<feature type="transmembrane region" description="Helical" evidence="7">
    <location>
        <begin position="106"/>
        <end position="127"/>
    </location>
</feature>
<evidence type="ECO:0000256" key="5">
    <source>
        <dbReference type="ARBA" id="ARBA00022989"/>
    </source>
</evidence>
<dbReference type="Pfam" id="PF00528">
    <property type="entry name" value="BPD_transp_1"/>
    <property type="match status" value="1"/>
</dbReference>
<comment type="subcellular location">
    <subcellularLocation>
        <location evidence="1 7">Cell membrane</location>
        <topology evidence="1 7">Multi-pass membrane protein</topology>
    </subcellularLocation>
</comment>
<dbReference type="PANTHER" id="PTHR43744:SF12">
    <property type="entry name" value="ABC TRANSPORTER PERMEASE PROTEIN MG189-RELATED"/>
    <property type="match status" value="1"/>
</dbReference>
<dbReference type="PANTHER" id="PTHR43744">
    <property type="entry name" value="ABC TRANSPORTER PERMEASE PROTEIN MG189-RELATED-RELATED"/>
    <property type="match status" value="1"/>
</dbReference>
<feature type="transmembrane region" description="Helical" evidence="7">
    <location>
        <begin position="139"/>
        <end position="161"/>
    </location>
</feature>
<evidence type="ECO:0000313" key="9">
    <source>
        <dbReference type="EMBL" id="GMA36551.1"/>
    </source>
</evidence>
<evidence type="ECO:0000256" key="4">
    <source>
        <dbReference type="ARBA" id="ARBA00022692"/>
    </source>
</evidence>
<keyword evidence="10" id="KW-1185">Reference proteome</keyword>
<organism evidence="9 10">
    <name type="scientific">Demequina litorisediminis</name>
    <dbReference type="NCBI Taxonomy" id="1849022"/>
    <lineage>
        <taxon>Bacteria</taxon>
        <taxon>Bacillati</taxon>
        <taxon>Actinomycetota</taxon>
        <taxon>Actinomycetes</taxon>
        <taxon>Micrococcales</taxon>
        <taxon>Demequinaceae</taxon>
        <taxon>Demequina</taxon>
    </lineage>
</organism>
<keyword evidence="5 7" id="KW-1133">Transmembrane helix</keyword>
<evidence type="ECO:0000313" key="10">
    <source>
        <dbReference type="Proteomes" id="UP001157125"/>
    </source>
</evidence>
<feature type="transmembrane region" description="Helical" evidence="7">
    <location>
        <begin position="240"/>
        <end position="260"/>
    </location>
</feature>
<keyword evidence="2 7" id="KW-0813">Transport</keyword>
<evidence type="ECO:0000256" key="2">
    <source>
        <dbReference type="ARBA" id="ARBA00022448"/>
    </source>
</evidence>
<proteinExistence type="inferred from homology"/>
<keyword evidence="6 7" id="KW-0472">Membrane</keyword>
<dbReference type="InterPro" id="IPR035906">
    <property type="entry name" value="MetI-like_sf"/>
</dbReference>
<evidence type="ECO:0000256" key="3">
    <source>
        <dbReference type="ARBA" id="ARBA00022475"/>
    </source>
</evidence>
<comment type="similarity">
    <text evidence="7">Belongs to the binding-protein-dependent transport system permease family.</text>
</comment>
<dbReference type="RefSeq" id="WP_284328638.1">
    <property type="nucleotide sequence ID" value="NZ_BSUN01000001.1"/>
</dbReference>
<sequence length="276" mass="29957">MNGRKGRLGPVLLSVGLLTLAAIAAVPLYYIVVSTFKTPVEMSQSPLGLPLSPTLDAYKDVFATTPVVQSFVNTAIVTAFGVGIQVVVGSLAAYGMILRRGRFTAIVGSLLMVAFVIPAQATLIPLYQMEAKVGLVDTLAGLVVMYLGGAVFCYFLIVGYMRKPPQELFEAARIDGSGPLRTYWTIVLPLVRPIMATVVVFQTMWVWNDFLYPNVFISSSDNRTIVLQVYNAVGQFTTNWPAFMTLTVIALIPVVVFFIFCQRWIVAGLAAGSVKG</sequence>